<comment type="caution">
    <text evidence="1">The sequence shown here is derived from an EMBL/GenBank/DDBJ whole genome shotgun (WGS) entry which is preliminary data.</text>
</comment>
<dbReference type="EMBL" id="NUWN01000017">
    <property type="protein sequence ID" value="PFK46490.1"/>
    <property type="molecule type" value="Genomic_DNA"/>
</dbReference>
<evidence type="ECO:0000313" key="1">
    <source>
        <dbReference type="EMBL" id="PFK46490.1"/>
    </source>
</evidence>
<evidence type="ECO:0000313" key="2">
    <source>
        <dbReference type="EMBL" id="PFR98668.1"/>
    </source>
</evidence>
<name>A0A2C3DIY1_BACCE</name>
<proteinExistence type="predicted"/>
<dbReference type="EMBL" id="NVBO01000201">
    <property type="protein sequence ID" value="PFR98668.1"/>
    <property type="molecule type" value="Genomic_DNA"/>
</dbReference>
<gene>
    <name evidence="1" type="ORF">COI93_04405</name>
    <name evidence="2" type="ORF">COK38_18675</name>
</gene>
<sequence length="60" mass="7352">MVAAGKDVDYYRTFYFLPHDSQYNIVYGRTRKYVMKKCRRVTIRNWVKINEKTRTNTKNN</sequence>
<evidence type="ECO:0000313" key="3">
    <source>
        <dbReference type="Proteomes" id="UP000226357"/>
    </source>
</evidence>
<reference evidence="3 4" key="1">
    <citation type="submission" date="2017-09" db="EMBL/GenBank/DDBJ databases">
        <title>Large-scale bioinformatics analysis of Bacillus genomes uncovers conserved roles of natural products in bacterial physiology.</title>
        <authorList>
            <consortium name="Agbiome Team Llc"/>
            <person name="Bleich R.M."/>
            <person name="Grubbs K.J."/>
            <person name="Santa Maria K.C."/>
            <person name="Allen S.E."/>
            <person name="Farag S."/>
            <person name="Shank E.A."/>
            <person name="Bowers A."/>
        </authorList>
    </citation>
    <scope>NUCLEOTIDE SEQUENCE [LARGE SCALE GENOMIC DNA]</scope>
    <source>
        <strain evidence="2 3">AFS067272</strain>
        <strain evidence="1 4">AFS083043</strain>
    </source>
</reference>
<protein>
    <submittedName>
        <fullName evidence="1">Uncharacterized protein</fullName>
    </submittedName>
</protein>
<evidence type="ECO:0000313" key="4">
    <source>
        <dbReference type="Proteomes" id="UP000242656"/>
    </source>
</evidence>
<dbReference type="AlphaFoldDB" id="A0A2C3DIY1"/>
<dbReference type="Proteomes" id="UP000226357">
    <property type="component" value="Unassembled WGS sequence"/>
</dbReference>
<dbReference type="OrthoDB" id="9804353at2"/>
<accession>A0A2C3DIY1</accession>
<organism evidence="1 4">
    <name type="scientific">Bacillus cereus</name>
    <dbReference type="NCBI Taxonomy" id="1396"/>
    <lineage>
        <taxon>Bacteria</taxon>
        <taxon>Bacillati</taxon>
        <taxon>Bacillota</taxon>
        <taxon>Bacilli</taxon>
        <taxon>Bacillales</taxon>
        <taxon>Bacillaceae</taxon>
        <taxon>Bacillus</taxon>
        <taxon>Bacillus cereus group</taxon>
    </lineage>
</organism>
<dbReference type="Proteomes" id="UP000242656">
    <property type="component" value="Unassembled WGS sequence"/>
</dbReference>